<gene>
    <name evidence="23" type="ORF">FF100_07195</name>
</gene>
<evidence type="ECO:0000313" key="24">
    <source>
        <dbReference type="Proteomes" id="UP000305267"/>
    </source>
</evidence>
<dbReference type="SUPFAM" id="SSF53623">
    <property type="entry name" value="MurD-like peptide ligases, catalytic domain"/>
    <property type="match status" value="1"/>
</dbReference>
<dbReference type="GO" id="GO:0005737">
    <property type="term" value="C:cytoplasm"/>
    <property type="evidence" value="ECO:0007669"/>
    <property type="project" value="TreeGrafter"/>
</dbReference>
<evidence type="ECO:0000256" key="1">
    <source>
        <dbReference type="ARBA" id="ARBA00002714"/>
    </source>
</evidence>
<dbReference type="UniPathway" id="UPA00077">
    <property type="reaction ID" value="UER00157"/>
</dbReference>
<name>A0A5C4LN85_9HYPH</name>
<dbReference type="EMBL" id="VDDA01000002">
    <property type="protein sequence ID" value="TNC15395.1"/>
    <property type="molecule type" value="Genomic_DNA"/>
</dbReference>
<evidence type="ECO:0000256" key="17">
    <source>
        <dbReference type="ARBA" id="ARBA00047493"/>
    </source>
</evidence>
<dbReference type="InterPro" id="IPR013221">
    <property type="entry name" value="Mur_ligase_cen"/>
</dbReference>
<dbReference type="AlphaFoldDB" id="A0A5C4LN85"/>
<comment type="similarity">
    <text evidence="4">Belongs to the folylpolyglutamate synthase family.</text>
</comment>
<keyword evidence="8" id="KW-0436">Ligase</keyword>
<evidence type="ECO:0000256" key="7">
    <source>
        <dbReference type="ARBA" id="ARBA00019357"/>
    </source>
</evidence>
<evidence type="ECO:0000256" key="13">
    <source>
        <dbReference type="ARBA" id="ARBA00022909"/>
    </source>
</evidence>
<evidence type="ECO:0000256" key="3">
    <source>
        <dbReference type="ARBA" id="ARBA00005150"/>
    </source>
</evidence>
<dbReference type="Gene3D" id="3.90.190.20">
    <property type="entry name" value="Mur ligase, C-terminal domain"/>
    <property type="match status" value="1"/>
</dbReference>
<comment type="catalytic activity">
    <reaction evidence="18">
        <text>10-formyltetrahydrofolyl-(gamma-L-Glu)(n) + L-glutamate + ATP = 10-formyltetrahydrofolyl-(gamma-L-Glu)(n+1) + ADP + phosphate + H(+)</text>
        <dbReference type="Rhea" id="RHEA:51904"/>
        <dbReference type="Rhea" id="RHEA-COMP:13088"/>
        <dbReference type="Rhea" id="RHEA-COMP:14300"/>
        <dbReference type="ChEBI" id="CHEBI:15378"/>
        <dbReference type="ChEBI" id="CHEBI:29985"/>
        <dbReference type="ChEBI" id="CHEBI:30616"/>
        <dbReference type="ChEBI" id="CHEBI:43474"/>
        <dbReference type="ChEBI" id="CHEBI:134413"/>
        <dbReference type="ChEBI" id="CHEBI:456216"/>
        <dbReference type="EC" id="6.3.2.17"/>
    </reaction>
</comment>
<dbReference type="GO" id="GO:0046654">
    <property type="term" value="P:tetrahydrofolate biosynthetic process"/>
    <property type="evidence" value="ECO:0007669"/>
    <property type="project" value="UniProtKB-UniPathway"/>
</dbReference>
<evidence type="ECO:0000313" key="23">
    <source>
        <dbReference type="EMBL" id="TNC15395.1"/>
    </source>
</evidence>
<dbReference type="GO" id="GO:0005524">
    <property type="term" value="F:ATP binding"/>
    <property type="evidence" value="ECO:0007669"/>
    <property type="project" value="UniProtKB-KW"/>
</dbReference>
<evidence type="ECO:0000256" key="18">
    <source>
        <dbReference type="ARBA" id="ARBA00047808"/>
    </source>
</evidence>
<keyword evidence="13" id="KW-0289">Folate biosynthesis</keyword>
<evidence type="ECO:0000256" key="4">
    <source>
        <dbReference type="ARBA" id="ARBA00008276"/>
    </source>
</evidence>
<dbReference type="EC" id="6.3.2.17" evidence="6"/>
<evidence type="ECO:0000256" key="14">
    <source>
        <dbReference type="ARBA" id="ARBA00030048"/>
    </source>
</evidence>
<keyword evidence="24" id="KW-1185">Reference proteome</keyword>
<keyword evidence="9" id="KW-0479">Metal-binding</keyword>
<dbReference type="GO" id="GO:0046656">
    <property type="term" value="P:folic acid biosynthetic process"/>
    <property type="evidence" value="ECO:0007669"/>
    <property type="project" value="UniProtKB-KW"/>
</dbReference>
<dbReference type="Proteomes" id="UP000305267">
    <property type="component" value="Unassembled WGS sequence"/>
</dbReference>
<dbReference type="EC" id="6.3.2.12" evidence="5"/>
<feature type="domain" description="Mur ligase C-terminal" evidence="21">
    <location>
        <begin position="260"/>
        <end position="386"/>
    </location>
</feature>
<feature type="domain" description="Mur ligase central" evidence="22">
    <location>
        <begin position="116"/>
        <end position="213"/>
    </location>
</feature>
<dbReference type="InterPro" id="IPR001645">
    <property type="entry name" value="Folylpolyglutamate_synth"/>
</dbReference>
<keyword evidence="12" id="KW-0460">Magnesium</keyword>
<accession>A0A5C4LN85</accession>
<dbReference type="PANTHER" id="PTHR11136:SF0">
    <property type="entry name" value="DIHYDROFOLATE SYNTHETASE-RELATED"/>
    <property type="match status" value="1"/>
</dbReference>
<evidence type="ECO:0000256" key="6">
    <source>
        <dbReference type="ARBA" id="ARBA00013025"/>
    </source>
</evidence>
<evidence type="ECO:0000256" key="11">
    <source>
        <dbReference type="ARBA" id="ARBA00022840"/>
    </source>
</evidence>
<evidence type="ECO:0000256" key="12">
    <source>
        <dbReference type="ARBA" id="ARBA00022842"/>
    </source>
</evidence>
<dbReference type="OrthoDB" id="9809356at2"/>
<evidence type="ECO:0000256" key="20">
    <source>
        <dbReference type="ARBA" id="ARBA00049161"/>
    </source>
</evidence>
<dbReference type="GO" id="GO:0046872">
    <property type="term" value="F:metal ion binding"/>
    <property type="evidence" value="ECO:0007669"/>
    <property type="project" value="UniProtKB-KW"/>
</dbReference>
<comment type="catalytic activity">
    <reaction evidence="19">
        <text>(6R)-5,10-methylenetetrahydrofolyl-(gamma-L-Glu)(n) + L-glutamate + ATP = (6R)-5,10-methylenetetrahydrofolyl-(gamma-L-Glu)(n+1) + ADP + phosphate + H(+)</text>
        <dbReference type="Rhea" id="RHEA:51912"/>
        <dbReference type="Rhea" id="RHEA-COMP:13257"/>
        <dbReference type="Rhea" id="RHEA-COMP:13258"/>
        <dbReference type="ChEBI" id="CHEBI:15378"/>
        <dbReference type="ChEBI" id="CHEBI:29985"/>
        <dbReference type="ChEBI" id="CHEBI:30616"/>
        <dbReference type="ChEBI" id="CHEBI:43474"/>
        <dbReference type="ChEBI" id="CHEBI:136572"/>
        <dbReference type="ChEBI" id="CHEBI:456216"/>
        <dbReference type="EC" id="6.3.2.17"/>
    </reaction>
</comment>
<protein>
    <recommendedName>
        <fullName evidence="7">Dihydrofolate synthase/folylpolyglutamate synthase</fullName>
        <ecNumber evidence="5">6.3.2.12</ecNumber>
        <ecNumber evidence="6">6.3.2.17</ecNumber>
    </recommendedName>
    <alternativeName>
        <fullName evidence="16">Folylpoly-gamma-glutamate synthetase-dihydrofolate synthetase</fullName>
    </alternativeName>
    <alternativeName>
        <fullName evidence="14">Folylpolyglutamate synthetase</fullName>
    </alternativeName>
    <alternativeName>
        <fullName evidence="15">Tetrahydrofolylpolyglutamate synthase</fullName>
    </alternativeName>
</protein>
<dbReference type="Pfam" id="PF08245">
    <property type="entry name" value="Mur_ligase_M"/>
    <property type="match status" value="1"/>
</dbReference>
<evidence type="ECO:0000256" key="15">
    <source>
        <dbReference type="ARBA" id="ARBA00030592"/>
    </source>
</evidence>
<dbReference type="Gene3D" id="3.40.1190.10">
    <property type="entry name" value="Mur-like, catalytic domain"/>
    <property type="match status" value="1"/>
</dbReference>
<dbReference type="SUPFAM" id="SSF53244">
    <property type="entry name" value="MurD-like peptide ligases, peptide-binding domain"/>
    <property type="match status" value="1"/>
</dbReference>
<comment type="function">
    <text evidence="1">Functions in two distinct reactions of the de novo folate biosynthetic pathway. Catalyzes the addition of a glutamate residue to dihydropteroate (7,8-dihydropteroate or H2Pte) to form dihydrofolate (7,8-dihydrofolate monoglutamate or H2Pte-Glu). Also catalyzes successive additions of L-glutamate to tetrahydrofolate or 10-formyltetrahydrofolate or 5,10-methylenetetrahydrofolate, leading to folylpolyglutamate derivatives.</text>
</comment>
<comment type="catalytic activity">
    <reaction evidence="20">
        <text>7,8-dihydropteroate + L-glutamate + ATP = 7,8-dihydrofolate + ADP + phosphate + H(+)</text>
        <dbReference type="Rhea" id="RHEA:23584"/>
        <dbReference type="ChEBI" id="CHEBI:15378"/>
        <dbReference type="ChEBI" id="CHEBI:17839"/>
        <dbReference type="ChEBI" id="CHEBI:29985"/>
        <dbReference type="ChEBI" id="CHEBI:30616"/>
        <dbReference type="ChEBI" id="CHEBI:43474"/>
        <dbReference type="ChEBI" id="CHEBI:57451"/>
        <dbReference type="ChEBI" id="CHEBI:456216"/>
        <dbReference type="EC" id="6.3.2.12"/>
    </reaction>
</comment>
<evidence type="ECO:0000256" key="16">
    <source>
        <dbReference type="ARBA" id="ARBA00032510"/>
    </source>
</evidence>
<dbReference type="GO" id="GO:0008841">
    <property type="term" value="F:dihydrofolate synthase activity"/>
    <property type="evidence" value="ECO:0007669"/>
    <property type="project" value="UniProtKB-EC"/>
</dbReference>
<dbReference type="InterPro" id="IPR004101">
    <property type="entry name" value="Mur_ligase_C"/>
</dbReference>
<evidence type="ECO:0000256" key="8">
    <source>
        <dbReference type="ARBA" id="ARBA00022598"/>
    </source>
</evidence>
<sequence length="400" mass="39929">MRVGLGPMRDLLARLGDPQACLPVVHVGGTKGKGSVCALIEAGLMRAGLRVGRYASPHVESVTERVCLQGIPVGAARLAGALTRALDAHEAARRGGTAGADATWFDVLTAAGFTLFGEAGLDWAVVEVGLGGRLDSTNAVDGKVAVITNIGLEHTEILGHTRAAIAAEKVGILKPGAALVTTLPPDDEAGAVVAARAAALGCPVLRPATAPSASIAAENAALAGLVLDRLGAGGVRGRDGAPLHAGLLDAAARASASLPGRLERRVIRTARGPVPVVLDGAHVPFNLAAVLHDLGGDPTLAGPCTALVALAGDKDAAGFLAVLARHAAAIVGTEMPERRGHAAAALRALAAGEGVEAEAVALPEAGLARATELAARRGGWLLVTGSLHLVGALRGSTGLE</sequence>
<proteinExistence type="inferred from homology"/>
<dbReference type="InterPro" id="IPR036615">
    <property type="entry name" value="Mur_ligase_C_dom_sf"/>
</dbReference>
<keyword evidence="10" id="KW-0547">Nucleotide-binding</keyword>
<keyword evidence="11" id="KW-0067">ATP-binding</keyword>
<dbReference type="GO" id="GO:0004326">
    <property type="term" value="F:tetrahydrofolylpolyglutamate synthase activity"/>
    <property type="evidence" value="ECO:0007669"/>
    <property type="project" value="UniProtKB-EC"/>
</dbReference>
<comment type="catalytic activity">
    <reaction evidence="17">
        <text>(6S)-5,6,7,8-tetrahydrofolyl-(gamma-L-Glu)(n) + L-glutamate + ATP = (6S)-5,6,7,8-tetrahydrofolyl-(gamma-L-Glu)(n+1) + ADP + phosphate + H(+)</text>
        <dbReference type="Rhea" id="RHEA:10580"/>
        <dbReference type="Rhea" id="RHEA-COMP:14738"/>
        <dbReference type="Rhea" id="RHEA-COMP:14740"/>
        <dbReference type="ChEBI" id="CHEBI:15378"/>
        <dbReference type="ChEBI" id="CHEBI:29985"/>
        <dbReference type="ChEBI" id="CHEBI:30616"/>
        <dbReference type="ChEBI" id="CHEBI:43474"/>
        <dbReference type="ChEBI" id="CHEBI:141005"/>
        <dbReference type="ChEBI" id="CHEBI:456216"/>
        <dbReference type="EC" id="6.3.2.17"/>
    </reaction>
</comment>
<evidence type="ECO:0000256" key="2">
    <source>
        <dbReference type="ARBA" id="ARBA00004799"/>
    </source>
</evidence>
<evidence type="ECO:0000256" key="19">
    <source>
        <dbReference type="ARBA" id="ARBA00049035"/>
    </source>
</evidence>
<evidence type="ECO:0000256" key="10">
    <source>
        <dbReference type="ARBA" id="ARBA00022741"/>
    </source>
</evidence>
<dbReference type="InterPro" id="IPR036565">
    <property type="entry name" value="Mur-like_cat_sf"/>
</dbReference>
<comment type="caution">
    <text evidence="23">The sequence shown here is derived from an EMBL/GenBank/DDBJ whole genome shotgun (WGS) entry which is preliminary data.</text>
</comment>
<evidence type="ECO:0000256" key="5">
    <source>
        <dbReference type="ARBA" id="ARBA00013023"/>
    </source>
</evidence>
<evidence type="ECO:0000256" key="9">
    <source>
        <dbReference type="ARBA" id="ARBA00022723"/>
    </source>
</evidence>
<comment type="pathway">
    <text evidence="2">Cofactor biosynthesis; tetrahydrofolate biosynthesis; 7,8-dihydrofolate from 2-amino-4-hydroxy-6-hydroxymethyl-7,8-dihydropteridine diphosphate and 4-aminobenzoate: step 2/2.</text>
</comment>
<dbReference type="Pfam" id="PF02875">
    <property type="entry name" value="Mur_ligase_C"/>
    <property type="match status" value="1"/>
</dbReference>
<dbReference type="PANTHER" id="PTHR11136">
    <property type="entry name" value="FOLYLPOLYGLUTAMATE SYNTHASE-RELATED"/>
    <property type="match status" value="1"/>
</dbReference>
<evidence type="ECO:0000259" key="21">
    <source>
        <dbReference type="Pfam" id="PF02875"/>
    </source>
</evidence>
<reference evidence="23 24" key="1">
    <citation type="submission" date="2019-06" db="EMBL/GenBank/DDBJ databases">
        <title>Genome of Methylobacterium sp. 17Sr1-39.</title>
        <authorList>
            <person name="Seo T."/>
        </authorList>
    </citation>
    <scope>NUCLEOTIDE SEQUENCE [LARGE SCALE GENOMIC DNA]</scope>
    <source>
        <strain evidence="23 24">17Sr1-39</strain>
    </source>
</reference>
<comment type="pathway">
    <text evidence="3">Cofactor biosynthesis; tetrahydrofolylpolyglutamate biosynthesis.</text>
</comment>
<evidence type="ECO:0000259" key="22">
    <source>
        <dbReference type="Pfam" id="PF08245"/>
    </source>
</evidence>
<organism evidence="23 24">
    <name type="scientific">Methylobacterium terricola</name>
    <dbReference type="NCBI Taxonomy" id="2583531"/>
    <lineage>
        <taxon>Bacteria</taxon>
        <taxon>Pseudomonadati</taxon>
        <taxon>Pseudomonadota</taxon>
        <taxon>Alphaproteobacteria</taxon>
        <taxon>Hyphomicrobiales</taxon>
        <taxon>Methylobacteriaceae</taxon>
        <taxon>Methylobacterium</taxon>
    </lineage>
</organism>
<dbReference type="NCBIfam" id="TIGR01499">
    <property type="entry name" value="folC"/>
    <property type="match status" value="1"/>
</dbReference>